<dbReference type="RefSeq" id="WP_033428847.1">
    <property type="nucleotide sequence ID" value="NZ_CP034550.1"/>
</dbReference>
<proteinExistence type="predicted"/>
<evidence type="ECO:0000256" key="6">
    <source>
        <dbReference type="ARBA" id="ARBA00023136"/>
    </source>
</evidence>
<dbReference type="Proteomes" id="UP000325787">
    <property type="component" value="Chromosome"/>
</dbReference>
<dbReference type="PANTHER" id="PTHR43045:SF1">
    <property type="entry name" value="SHIKIMATE TRANSPORTER"/>
    <property type="match status" value="1"/>
</dbReference>
<feature type="transmembrane region" description="Helical" evidence="8">
    <location>
        <begin position="364"/>
        <end position="388"/>
    </location>
</feature>
<feature type="transmembrane region" description="Helical" evidence="8">
    <location>
        <begin position="270"/>
        <end position="290"/>
    </location>
</feature>
<keyword evidence="4 8" id="KW-0812">Transmembrane</keyword>
<dbReference type="GO" id="GO:0005886">
    <property type="term" value="C:plasma membrane"/>
    <property type="evidence" value="ECO:0007669"/>
    <property type="project" value="UniProtKB-SubCell"/>
</dbReference>
<evidence type="ECO:0000313" key="10">
    <source>
        <dbReference type="EMBL" id="QFZ20791.1"/>
    </source>
</evidence>
<dbReference type="KEGG" id="ssyi:EKG83_28390"/>
<dbReference type="InterPro" id="IPR005828">
    <property type="entry name" value="MFS_sugar_transport-like"/>
</dbReference>
<keyword evidence="11" id="KW-1185">Reference proteome</keyword>
<comment type="subcellular location">
    <subcellularLocation>
        <location evidence="1">Cell membrane</location>
        <topology evidence="1">Multi-pass membrane protein</topology>
    </subcellularLocation>
</comment>
<dbReference type="PROSITE" id="PS50850">
    <property type="entry name" value="MFS"/>
    <property type="match status" value="1"/>
</dbReference>
<name>A0A5Q0H3K1_SACSY</name>
<keyword evidence="2" id="KW-0813">Transport</keyword>
<sequence length="446" mass="45869">MADIPTRRPRLAAAASYIGSALEYYDFFIYGSASALVFGKLFFPHAAPAVGTLAALGTFAAGYLARPLGAALAGHFGDRLGRKKVLVGTMIAMGVCTFAIGCLPTYATLGVAAPILLLVLRLAQGMAVAGELGGATSLSLEHAPQDRRAFFTCWVNQGATTGALLAGVAFLGFSRLDAESFLSWGWRVPFWLSAALVVAGVVIRAKLPESPEFAEVERGAAVERFPLRTVLARQPAAVLRVIGSAVLTVTVPINQVFALSYGISHGIPRSTMLVIGLVGMGSMLITQPFFAIAADRFGRKPVFTAGGVVIAASAFPFFTGLANGDASLALVGSLVMMPLGNAMCSAVAPSLWSEMFGTGVRYSGTAFANALGQVFPGFAPTIAAGLVAGGGGPTGLAVFVGGCAVFGILVIATARETRGLAMDQLGAPGTAARPRQPARLDPAPRT</sequence>
<organism evidence="10 11">
    <name type="scientific">Saccharothrix syringae</name>
    <name type="common">Nocardiopsis syringae</name>
    <dbReference type="NCBI Taxonomy" id="103733"/>
    <lineage>
        <taxon>Bacteria</taxon>
        <taxon>Bacillati</taxon>
        <taxon>Actinomycetota</taxon>
        <taxon>Actinomycetes</taxon>
        <taxon>Pseudonocardiales</taxon>
        <taxon>Pseudonocardiaceae</taxon>
        <taxon>Saccharothrix</taxon>
    </lineage>
</organism>
<dbReference type="InterPro" id="IPR020846">
    <property type="entry name" value="MFS_dom"/>
</dbReference>
<keyword evidence="6 8" id="KW-0472">Membrane</keyword>
<dbReference type="InterPro" id="IPR036259">
    <property type="entry name" value="MFS_trans_sf"/>
</dbReference>
<accession>A0A5Q0H3K1</accession>
<feature type="transmembrane region" description="Helical" evidence="8">
    <location>
        <begin position="302"/>
        <end position="322"/>
    </location>
</feature>
<dbReference type="SUPFAM" id="SSF103473">
    <property type="entry name" value="MFS general substrate transporter"/>
    <property type="match status" value="1"/>
</dbReference>
<feature type="region of interest" description="Disordered" evidence="7">
    <location>
        <begin position="425"/>
        <end position="446"/>
    </location>
</feature>
<keyword evidence="3" id="KW-1003">Cell membrane</keyword>
<feature type="transmembrane region" description="Helical" evidence="8">
    <location>
        <begin position="150"/>
        <end position="172"/>
    </location>
</feature>
<feature type="domain" description="Major facilitator superfamily (MFS) profile" evidence="9">
    <location>
        <begin position="12"/>
        <end position="418"/>
    </location>
</feature>
<reference evidence="11" key="1">
    <citation type="journal article" date="2021" name="Curr. Microbiol.">
        <title>Complete genome of nocamycin-producing strain Saccharothrix syringae NRRL B-16468 reveals the biosynthetic potential for secondary metabolites.</title>
        <authorList>
            <person name="Mo X."/>
            <person name="Yang S."/>
        </authorList>
    </citation>
    <scope>NUCLEOTIDE SEQUENCE [LARGE SCALE GENOMIC DNA]</scope>
    <source>
        <strain evidence="11">ATCC 51364 / DSM 43886 / JCM 6844 / KCTC 9398 / NBRC 14523 / NRRL B-16468 / INA 2240</strain>
    </source>
</reference>
<feature type="transmembrane region" description="Helical" evidence="8">
    <location>
        <begin position="184"/>
        <end position="203"/>
    </location>
</feature>
<feature type="transmembrane region" description="Helical" evidence="8">
    <location>
        <begin position="394"/>
        <end position="414"/>
    </location>
</feature>
<evidence type="ECO:0000256" key="7">
    <source>
        <dbReference type="SAM" id="MobiDB-lite"/>
    </source>
</evidence>
<evidence type="ECO:0000256" key="8">
    <source>
        <dbReference type="SAM" id="Phobius"/>
    </source>
</evidence>
<feature type="transmembrane region" description="Helical" evidence="8">
    <location>
        <begin position="12"/>
        <end position="30"/>
    </location>
</feature>
<protein>
    <submittedName>
        <fullName evidence="10">MFS transporter</fullName>
    </submittedName>
</protein>
<evidence type="ECO:0000259" key="9">
    <source>
        <dbReference type="PROSITE" id="PS50850"/>
    </source>
</evidence>
<dbReference type="GO" id="GO:0022857">
    <property type="term" value="F:transmembrane transporter activity"/>
    <property type="evidence" value="ECO:0007669"/>
    <property type="project" value="InterPro"/>
</dbReference>
<evidence type="ECO:0000256" key="4">
    <source>
        <dbReference type="ARBA" id="ARBA00022692"/>
    </source>
</evidence>
<feature type="transmembrane region" description="Helical" evidence="8">
    <location>
        <begin position="85"/>
        <end position="109"/>
    </location>
</feature>
<evidence type="ECO:0000256" key="1">
    <source>
        <dbReference type="ARBA" id="ARBA00004651"/>
    </source>
</evidence>
<dbReference type="Gene3D" id="1.20.1250.20">
    <property type="entry name" value="MFS general substrate transporter like domains"/>
    <property type="match status" value="2"/>
</dbReference>
<dbReference type="PANTHER" id="PTHR43045">
    <property type="entry name" value="SHIKIMATE TRANSPORTER"/>
    <property type="match status" value="1"/>
</dbReference>
<feature type="transmembrane region" description="Helical" evidence="8">
    <location>
        <begin position="42"/>
        <end position="64"/>
    </location>
</feature>
<dbReference type="OrthoDB" id="8953821at2"/>
<evidence type="ECO:0000313" key="11">
    <source>
        <dbReference type="Proteomes" id="UP000325787"/>
    </source>
</evidence>
<dbReference type="AlphaFoldDB" id="A0A5Q0H3K1"/>
<dbReference type="Pfam" id="PF00083">
    <property type="entry name" value="Sugar_tr"/>
    <property type="match status" value="2"/>
</dbReference>
<feature type="transmembrane region" description="Helical" evidence="8">
    <location>
        <begin position="237"/>
        <end position="258"/>
    </location>
</feature>
<keyword evidence="5 8" id="KW-1133">Transmembrane helix</keyword>
<dbReference type="EMBL" id="CP034550">
    <property type="protein sequence ID" value="QFZ20791.1"/>
    <property type="molecule type" value="Genomic_DNA"/>
</dbReference>
<evidence type="ECO:0000256" key="5">
    <source>
        <dbReference type="ARBA" id="ARBA00022989"/>
    </source>
</evidence>
<evidence type="ECO:0000256" key="3">
    <source>
        <dbReference type="ARBA" id="ARBA00022475"/>
    </source>
</evidence>
<evidence type="ECO:0000256" key="2">
    <source>
        <dbReference type="ARBA" id="ARBA00022448"/>
    </source>
</evidence>
<gene>
    <name evidence="10" type="ORF">EKG83_28390</name>
</gene>
<feature type="transmembrane region" description="Helical" evidence="8">
    <location>
        <begin position="328"/>
        <end position="352"/>
    </location>
</feature>
<feature type="transmembrane region" description="Helical" evidence="8">
    <location>
        <begin position="115"/>
        <end position="138"/>
    </location>
</feature>